<dbReference type="AlphaFoldDB" id="A0A7C3C812"/>
<dbReference type="Pfam" id="PF13682">
    <property type="entry name" value="CZB"/>
    <property type="match status" value="1"/>
</dbReference>
<protein>
    <recommendedName>
        <fullName evidence="1">Chemoreceptor zinc-binding domain-containing protein</fullName>
    </recommendedName>
</protein>
<dbReference type="Proteomes" id="UP000886390">
    <property type="component" value="Unassembled WGS sequence"/>
</dbReference>
<evidence type="ECO:0000259" key="1">
    <source>
        <dbReference type="Pfam" id="PF13682"/>
    </source>
</evidence>
<name>A0A7C3C812_9BACT</name>
<dbReference type="EMBL" id="DRNH01000016">
    <property type="protein sequence ID" value="HFB53140.1"/>
    <property type="molecule type" value="Genomic_DNA"/>
</dbReference>
<feature type="domain" description="Chemoreceptor zinc-binding" evidence="1">
    <location>
        <begin position="17"/>
        <end position="78"/>
    </location>
</feature>
<evidence type="ECO:0000313" key="2">
    <source>
        <dbReference type="EMBL" id="HFB53140.1"/>
    </source>
</evidence>
<gene>
    <name evidence="2" type="ORF">ENJ67_00275</name>
</gene>
<dbReference type="Gene3D" id="1.20.120.30">
    <property type="entry name" value="Aspartate receptor, ligand-binding domain"/>
    <property type="match status" value="1"/>
</dbReference>
<comment type="caution">
    <text evidence="2">The sequence shown here is derived from an EMBL/GenBank/DDBJ whole genome shotgun (WGS) entry which is preliminary data.</text>
</comment>
<dbReference type="InterPro" id="IPR025991">
    <property type="entry name" value="Chemoreceptor_zinc-bind_dom"/>
</dbReference>
<proteinExistence type="predicted"/>
<organism evidence="2">
    <name type="scientific">Sulfurimonas autotrophica</name>
    <dbReference type="NCBI Taxonomy" id="202747"/>
    <lineage>
        <taxon>Bacteria</taxon>
        <taxon>Pseudomonadati</taxon>
        <taxon>Campylobacterota</taxon>
        <taxon>Epsilonproteobacteria</taxon>
        <taxon>Campylobacterales</taxon>
        <taxon>Sulfurimonadaceae</taxon>
        <taxon>Sulfurimonas</taxon>
    </lineage>
</organism>
<sequence>MKKKTVLKAIEHAYEYHVEQMEKVTLLVEGEKVNNPTPLLNNECEFGKWLYGDAQKIKNLLGLQFYKNMELIHEFWHIQYGKLYEIYYQDKKERLLTKILGHRRRLSQEERVLVEQYYEDLQNATDDLLQALSASKRRIIALKEYVFQKFD</sequence>
<reference evidence="2" key="1">
    <citation type="journal article" date="2020" name="mSystems">
        <title>Genome- and Community-Level Interaction Insights into Carbon Utilization and Element Cycling Functions of Hydrothermarchaeota in Hydrothermal Sediment.</title>
        <authorList>
            <person name="Zhou Z."/>
            <person name="Liu Y."/>
            <person name="Xu W."/>
            <person name="Pan J."/>
            <person name="Luo Z.H."/>
            <person name="Li M."/>
        </authorList>
    </citation>
    <scope>NUCLEOTIDE SEQUENCE [LARGE SCALE GENOMIC DNA]</scope>
    <source>
        <strain evidence="2">HyVt-507</strain>
    </source>
</reference>
<accession>A0A7C3C812</accession>